<keyword evidence="3" id="KW-0443">Lipid metabolism</keyword>
<dbReference type="PROSITE" id="PS50968">
    <property type="entry name" value="BIOTINYL_LIPOYL"/>
    <property type="match status" value="1"/>
</dbReference>
<dbReference type="PANTHER" id="PTHR45266:SF3">
    <property type="entry name" value="OXALOACETATE DECARBOXYLASE ALPHA CHAIN"/>
    <property type="match status" value="1"/>
</dbReference>
<dbReference type="GO" id="GO:0006633">
    <property type="term" value="P:fatty acid biosynthetic process"/>
    <property type="evidence" value="ECO:0007669"/>
    <property type="project" value="UniProtKB-UniPathway"/>
</dbReference>
<dbReference type="STRING" id="214095.RU97_GL002592"/>
<dbReference type="InterPro" id="IPR000089">
    <property type="entry name" value="Biotin_lipoyl"/>
</dbReference>
<dbReference type="Proteomes" id="UP000181884">
    <property type="component" value="Unassembled WGS sequence"/>
</dbReference>
<dbReference type="UniPathway" id="UPA00094"/>
<comment type="function">
    <text evidence="3">This protein is a component of the acetyl coenzyme A carboxylase complex; first, biotin carboxylase catalyzes the carboxylation of the carrier protein and then the transcarboxylase transfers the carboxyl group to form malonyl-CoA.</text>
</comment>
<dbReference type="GO" id="GO:0009317">
    <property type="term" value="C:acetyl-CoA carboxylase complex"/>
    <property type="evidence" value="ECO:0007669"/>
    <property type="project" value="InterPro"/>
</dbReference>
<dbReference type="Gene3D" id="2.40.50.100">
    <property type="match status" value="1"/>
</dbReference>
<dbReference type="InterPro" id="IPR011053">
    <property type="entry name" value="Single_hybrid_motif"/>
</dbReference>
<gene>
    <name evidence="5" type="ORF">RU97_GL002592</name>
</gene>
<proteinExistence type="predicted"/>
<dbReference type="RefSeq" id="WP_067390905.1">
    <property type="nucleotide sequence ID" value="NZ_JXKH01000008.1"/>
</dbReference>
<evidence type="ECO:0000313" key="5">
    <source>
        <dbReference type="EMBL" id="OJG17584.1"/>
    </source>
</evidence>
<protein>
    <recommendedName>
        <fullName evidence="1 3">Biotin carboxyl carrier protein of acetyl-CoA carboxylase</fullName>
    </recommendedName>
</protein>
<accession>A0A1L8RCY2</accession>
<dbReference type="NCBIfam" id="TIGR00531">
    <property type="entry name" value="BCCP"/>
    <property type="match status" value="1"/>
</dbReference>
<keyword evidence="3" id="KW-0275">Fatty acid biosynthesis</keyword>
<dbReference type="SUPFAM" id="SSF51230">
    <property type="entry name" value="Single hybrid motif"/>
    <property type="match status" value="1"/>
</dbReference>
<dbReference type="PRINTS" id="PR01071">
    <property type="entry name" value="ACOABIOTINCC"/>
</dbReference>
<dbReference type="InterPro" id="IPR050709">
    <property type="entry name" value="Biotin_Carboxyl_Carrier/Decarb"/>
</dbReference>
<reference evidence="5 6" key="1">
    <citation type="submission" date="2014-12" db="EMBL/GenBank/DDBJ databases">
        <title>Draft genome sequences of 29 type strains of Enterococci.</title>
        <authorList>
            <person name="Zhong Z."/>
            <person name="Sun Z."/>
            <person name="Liu W."/>
            <person name="Zhang W."/>
            <person name="Zhang H."/>
        </authorList>
    </citation>
    <scope>NUCLEOTIDE SEQUENCE [LARGE SCALE GENOMIC DNA]</scope>
    <source>
        <strain evidence="5 6">DSM 17029</strain>
    </source>
</reference>
<comment type="pathway">
    <text evidence="3">Lipid metabolism; fatty acid biosynthesis.</text>
</comment>
<organism evidence="5 6">
    <name type="scientific">Enterococcus canis</name>
    <dbReference type="NCBI Taxonomy" id="214095"/>
    <lineage>
        <taxon>Bacteria</taxon>
        <taxon>Bacillati</taxon>
        <taxon>Bacillota</taxon>
        <taxon>Bacilli</taxon>
        <taxon>Lactobacillales</taxon>
        <taxon>Enterococcaceae</taxon>
        <taxon>Enterococcus</taxon>
    </lineage>
</organism>
<sequence>MQFQEIQALIEQFDRSGLSEFALEDGSFSLALKKASMTTHSAPVEATTVPIVPTVSTVEPVAAPAPVAGALEIAAPLVGVAYLKPAPDKPDFVTVGSHVSEGDVVCIVEAMKIMNEITSPYTGTVTEILIEDEDVVSYNQPLFKIAEDN</sequence>
<dbReference type="InterPro" id="IPR001249">
    <property type="entry name" value="AcCoA_biotinCC"/>
</dbReference>
<dbReference type="AlphaFoldDB" id="A0A1L8RCY2"/>
<keyword evidence="3" id="KW-0276">Fatty acid metabolism</keyword>
<keyword evidence="6" id="KW-1185">Reference proteome</keyword>
<evidence type="ECO:0000256" key="1">
    <source>
        <dbReference type="ARBA" id="ARBA00017562"/>
    </source>
</evidence>
<dbReference type="CDD" id="cd06850">
    <property type="entry name" value="biotinyl_domain"/>
    <property type="match status" value="1"/>
</dbReference>
<dbReference type="EMBL" id="JXKH01000008">
    <property type="protein sequence ID" value="OJG17584.1"/>
    <property type="molecule type" value="Genomic_DNA"/>
</dbReference>
<feature type="domain" description="Lipoyl-binding" evidence="4">
    <location>
        <begin position="70"/>
        <end position="146"/>
    </location>
</feature>
<dbReference type="PANTHER" id="PTHR45266">
    <property type="entry name" value="OXALOACETATE DECARBOXYLASE ALPHA CHAIN"/>
    <property type="match status" value="1"/>
</dbReference>
<dbReference type="GO" id="GO:0003989">
    <property type="term" value="F:acetyl-CoA carboxylase activity"/>
    <property type="evidence" value="ECO:0007669"/>
    <property type="project" value="InterPro"/>
</dbReference>
<keyword evidence="2 3" id="KW-0092">Biotin</keyword>
<name>A0A1L8RCY2_9ENTE</name>
<comment type="caution">
    <text evidence="5">The sequence shown here is derived from an EMBL/GenBank/DDBJ whole genome shotgun (WGS) entry which is preliminary data.</text>
</comment>
<keyword evidence="3" id="KW-0444">Lipid biosynthesis</keyword>
<dbReference type="Pfam" id="PF00364">
    <property type="entry name" value="Biotin_lipoyl"/>
    <property type="match status" value="1"/>
</dbReference>
<evidence type="ECO:0000256" key="3">
    <source>
        <dbReference type="RuleBase" id="RU364072"/>
    </source>
</evidence>
<evidence type="ECO:0000256" key="2">
    <source>
        <dbReference type="ARBA" id="ARBA00023267"/>
    </source>
</evidence>
<evidence type="ECO:0000313" key="6">
    <source>
        <dbReference type="Proteomes" id="UP000181884"/>
    </source>
</evidence>
<evidence type="ECO:0000259" key="4">
    <source>
        <dbReference type="PROSITE" id="PS50968"/>
    </source>
</evidence>